<protein>
    <submittedName>
        <fullName evidence="1">Uncharacterized protein</fullName>
    </submittedName>
</protein>
<sequence>MDANAIQVAVRVRPLTAVEASRIPEAQQPEIFYGDGALGGSASPSKTGSGSPASGFGYGGSGLWREVVDVVDHRTLIFDKPDTNVPRAFMTTGGKAPPGGKRYKDQRYAFDRVFSKDSTQEEVFENTAKPVLEGLFDGFNATVFAYGATGCGKTHTVSGTKEDPGIIYRTMRELFNRIDESDDQWETHVTVSFLEIYNELIRDLLADDFPACPRGGLSLREDEKNRITVAGLSQMNPKSADEVLEYVLLGNSRRHTSPTHANSQSSRSHAVLQVNIGRRPRGGDTVDLETETVTTAITSATLSIIDLAGSERASATQNMGSRMKEGANINKSLLSLGNCINALCVAATKGNSQPHIPYRDSKLTRLLKFSLGGNCRTVMIVCVSPCSVHLEDTGNTLKYANRAKNIVTKVSRNVNDVNRNITQYLKAIAEKDARIKVLEAEVANGSRTENAAREKRLAEGRAEMAKVKADLKQASTRHAPVIADGALCRALVDGAELRISALRARLVELENAIEPESLAEKTTLESLIAREQTLYASNPINQARIQDAATKSDLFSAVLRAASERRFDKLESSDIEGLRAEAELQRVKSEMQSLEAREKAYRGAIAHQARALTRLIGGVVRTTTSLKGHASSEADEFLNALVIDNEGTIAEVLGMGAAGEAPPRHISPMFSVTSNPRHAVMAPPPAKPNSMIKRRISTASSSIMNPLAVKPSPALKRVQAVHTGSPMRHSSPRKRSAGVSAVLLAKQKKTLRWRDEAGEGSIDNVSNNRDGTTTAPAVLENEDKPPSSSPLKAISTDPEENAWIDEVSEEQAGGHAETSFFLARANSLLPSAVRPVQGSNTGITQRFPAKRPNPGQAAGDSSMIMVMDRSPRRPVGGITMPKASAVRPARAQQPSAPASSARAPLQTSMAANVNNRLGGAAQGAGGGRATGEKPTSSFLVRRTDVVTDVFVSAGGGDTSMAHAAGDRSISSGGSGTTVGLLRPTASSARRSSLSGTAGVGQASRRISLSGGSGGGGGGPGPIRRARMSTSRAGGLGAIGEEGGVGSDASLSSSSERASHRSMRLRKPAGLGDVNVPSVSPSATTTIGRDPKPRSSIAPGGTMGGLLVGGRRMSVMGVAGLGGGTGASRPSAGIGRMSVGGLQPREPSHSSALPLPPTAAAGTGASLGLGTGGRLHQPTQASANRAARRVSAIGTLPG</sequence>
<comment type="caution">
    <text evidence="1">The sequence shown here is derived from an EMBL/GenBank/DDBJ whole genome shotgun (WGS) entry which is preliminary data.</text>
</comment>
<gene>
    <name evidence="1" type="ORF">QFC19_009087</name>
</gene>
<reference evidence="1" key="1">
    <citation type="submission" date="2023-04" db="EMBL/GenBank/DDBJ databases">
        <title>Draft Genome sequencing of Naganishia species isolated from polar environments using Oxford Nanopore Technology.</title>
        <authorList>
            <person name="Leo P."/>
            <person name="Venkateswaran K."/>
        </authorList>
    </citation>
    <scope>NUCLEOTIDE SEQUENCE</scope>
    <source>
        <strain evidence="1">MNA-CCFEE 5261</strain>
    </source>
</reference>
<dbReference type="Proteomes" id="UP001241377">
    <property type="component" value="Unassembled WGS sequence"/>
</dbReference>
<evidence type="ECO:0000313" key="2">
    <source>
        <dbReference type="Proteomes" id="UP001241377"/>
    </source>
</evidence>
<proteinExistence type="predicted"/>
<organism evidence="1 2">
    <name type="scientific">Naganishia cerealis</name>
    <dbReference type="NCBI Taxonomy" id="610337"/>
    <lineage>
        <taxon>Eukaryota</taxon>
        <taxon>Fungi</taxon>
        <taxon>Dikarya</taxon>
        <taxon>Basidiomycota</taxon>
        <taxon>Agaricomycotina</taxon>
        <taxon>Tremellomycetes</taxon>
        <taxon>Filobasidiales</taxon>
        <taxon>Filobasidiaceae</taxon>
        <taxon>Naganishia</taxon>
    </lineage>
</organism>
<keyword evidence="2" id="KW-1185">Reference proteome</keyword>
<name>A0ACC2UWV7_9TREE</name>
<dbReference type="EMBL" id="JASBWR010000149">
    <property type="protein sequence ID" value="KAJ9091447.1"/>
    <property type="molecule type" value="Genomic_DNA"/>
</dbReference>
<accession>A0ACC2UWV7</accession>
<evidence type="ECO:0000313" key="1">
    <source>
        <dbReference type="EMBL" id="KAJ9091447.1"/>
    </source>
</evidence>